<feature type="transmembrane region" description="Helical" evidence="3">
    <location>
        <begin position="63"/>
        <end position="82"/>
    </location>
</feature>
<accession>A0A1E4RJF7</accession>
<sequence>MFSKQDKYLDVDIDCGYAWVICFAAVLIYFNSWGLNSGFAVYFNEYENSHNYFKDAKDGDFSWVGGLSFGIGLILTPLINYIQCKWGTSFTIFVGALLQFLASLLASFSNKIWQLYLTQGVLQGFGLSFVSIPAFTIIPQFFIKHKFFASGLASGGAGLGGVFYNLSMQLITESKGVEWALRSQAIISFVLLMIAVLLIRGRTVNDKPTLKLIDIELIKCPEFYLLTFFSITCMLGYVIVLFKLAHYATSMGFSKRQATLVSAVAQIGNIFGRPLVGYLGDKFGSITTNCVVYLIAGILALAMWIPAQNYATVIVFAILEGLIMGCIFGFMGVKNRLIYWIPIGAASLFSPIISDLLTDVTKSDNYTYCSVFTGCCFLACSFALFLLRGFKVEDIEKGVFKDSEKGEALNQKHPNPIINYILQCFSVKEIKV</sequence>
<dbReference type="AlphaFoldDB" id="A0A1E4RJF7"/>
<dbReference type="Gene3D" id="1.20.1250.20">
    <property type="entry name" value="MFS general substrate transporter like domains"/>
    <property type="match status" value="2"/>
</dbReference>
<feature type="transmembrane region" description="Helical" evidence="3">
    <location>
        <begin position="179"/>
        <end position="203"/>
    </location>
</feature>
<gene>
    <name evidence="4" type="ORF">HYPBUDRAFT_156218</name>
</gene>
<dbReference type="Pfam" id="PF07690">
    <property type="entry name" value="MFS_1"/>
    <property type="match status" value="1"/>
</dbReference>
<proteinExistence type="inferred from homology"/>
<feature type="transmembrane region" description="Helical" evidence="3">
    <location>
        <begin position="120"/>
        <end position="141"/>
    </location>
</feature>
<feature type="transmembrane region" description="Helical" evidence="3">
    <location>
        <begin position="283"/>
        <end position="304"/>
    </location>
</feature>
<evidence type="ECO:0000313" key="4">
    <source>
        <dbReference type="EMBL" id="ODV67408.1"/>
    </source>
</evidence>
<feature type="transmembrane region" description="Helical" evidence="3">
    <location>
        <begin position="365"/>
        <end position="387"/>
    </location>
</feature>
<feature type="transmembrane region" description="Helical" evidence="3">
    <location>
        <begin position="337"/>
        <end position="353"/>
    </location>
</feature>
<evidence type="ECO:0000256" key="1">
    <source>
        <dbReference type="ARBA" id="ARBA00004141"/>
    </source>
</evidence>
<keyword evidence="5" id="KW-1185">Reference proteome</keyword>
<dbReference type="GeneID" id="30996732"/>
<dbReference type="PANTHER" id="PTHR11360:SF315">
    <property type="entry name" value="TRANSPORTER MCH2-RELATED"/>
    <property type="match status" value="1"/>
</dbReference>
<dbReference type="Proteomes" id="UP000095085">
    <property type="component" value="Unassembled WGS sequence"/>
</dbReference>
<dbReference type="PANTHER" id="PTHR11360">
    <property type="entry name" value="MONOCARBOXYLATE TRANSPORTER"/>
    <property type="match status" value="1"/>
</dbReference>
<dbReference type="InterPro" id="IPR036259">
    <property type="entry name" value="MFS_trans_sf"/>
</dbReference>
<feature type="transmembrane region" description="Helical" evidence="3">
    <location>
        <begin position="223"/>
        <end position="245"/>
    </location>
</feature>
<dbReference type="GO" id="GO:0016020">
    <property type="term" value="C:membrane"/>
    <property type="evidence" value="ECO:0007669"/>
    <property type="project" value="UniProtKB-SubCell"/>
</dbReference>
<dbReference type="InterPro" id="IPR050327">
    <property type="entry name" value="Proton-linked_MCT"/>
</dbReference>
<reference evidence="5" key="1">
    <citation type="submission" date="2016-05" db="EMBL/GenBank/DDBJ databases">
        <title>Comparative genomics of biotechnologically important yeasts.</title>
        <authorList>
            <consortium name="DOE Joint Genome Institute"/>
            <person name="Riley R."/>
            <person name="Haridas S."/>
            <person name="Wolfe K.H."/>
            <person name="Lopes M.R."/>
            <person name="Hittinger C.T."/>
            <person name="Goker M."/>
            <person name="Salamov A."/>
            <person name="Wisecaver J."/>
            <person name="Long T.M."/>
            <person name="Aerts A.L."/>
            <person name="Barry K."/>
            <person name="Choi C."/>
            <person name="Clum A."/>
            <person name="Coughlan A.Y."/>
            <person name="Deshpande S."/>
            <person name="Douglass A.P."/>
            <person name="Hanson S.J."/>
            <person name="Klenk H.-P."/>
            <person name="Labutti K."/>
            <person name="Lapidus A."/>
            <person name="Lindquist E."/>
            <person name="Lipzen A."/>
            <person name="Meier-Kolthoff J.P."/>
            <person name="Ohm R.A."/>
            <person name="Otillar R.P."/>
            <person name="Pangilinan J."/>
            <person name="Peng Y."/>
            <person name="Rokas A."/>
            <person name="Rosa C.A."/>
            <person name="Scheuner C."/>
            <person name="Sibirny A.A."/>
            <person name="Slot J.C."/>
            <person name="Stielow J.B."/>
            <person name="Sun H."/>
            <person name="Kurtzman C.P."/>
            <person name="Blackwell M."/>
            <person name="Grigoriev I.V."/>
            <person name="Jeffries T.W."/>
        </authorList>
    </citation>
    <scope>NUCLEOTIDE SEQUENCE [LARGE SCALE GENOMIC DNA]</scope>
    <source>
        <strain evidence="5">NRRL Y-1933</strain>
    </source>
</reference>
<keyword evidence="3" id="KW-0472">Membrane</keyword>
<dbReference type="OrthoDB" id="6499973at2759"/>
<evidence type="ECO:0000256" key="3">
    <source>
        <dbReference type="SAM" id="Phobius"/>
    </source>
</evidence>
<keyword evidence="3" id="KW-1133">Transmembrane helix</keyword>
<organism evidence="4 5">
    <name type="scientific">Hyphopichia burtonii NRRL Y-1933</name>
    <dbReference type="NCBI Taxonomy" id="984485"/>
    <lineage>
        <taxon>Eukaryota</taxon>
        <taxon>Fungi</taxon>
        <taxon>Dikarya</taxon>
        <taxon>Ascomycota</taxon>
        <taxon>Saccharomycotina</taxon>
        <taxon>Pichiomycetes</taxon>
        <taxon>Debaryomycetaceae</taxon>
        <taxon>Hyphopichia</taxon>
    </lineage>
</organism>
<dbReference type="SUPFAM" id="SSF103473">
    <property type="entry name" value="MFS general substrate transporter"/>
    <property type="match status" value="1"/>
</dbReference>
<feature type="transmembrane region" description="Helical" evidence="3">
    <location>
        <begin position="16"/>
        <end position="43"/>
    </location>
</feature>
<feature type="transmembrane region" description="Helical" evidence="3">
    <location>
        <begin position="310"/>
        <end position="330"/>
    </location>
</feature>
<feature type="transmembrane region" description="Helical" evidence="3">
    <location>
        <begin position="147"/>
        <end position="167"/>
    </location>
</feature>
<comment type="similarity">
    <text evidence="2">Belongs to the major facilitator superfamily. Monocarboxylate porter (TC 2.A.1.13) family.</text>
</comment>
<keyword evidence="3" id="KW-0812">Transmembrane</keyword>
<protein>
    <submittedName>
        <fullName evidence="4">MFS general substrate transporter</fullName>
    </submittedName>
</protein>
<name>A0A1E4RJF7_9ASCO</name>
<comment type="subcellular location">
    <subcellularLocation>
        <location evidence="1">Membrane</location>
        <topology evidence="1">Multi-pass membrane protein</topology>
    </subcellularLocation>
</comment>
<evidence type="ECO:0000313" key="5">
    <source>
        <dbReference type="Proteomes" id="UP000095085"/>
    </source>
</evidence>
<dbReference type="RefSeq" id="XP_020076475.1">
    <property type="nucleotide sequence ID" value="XM_020222183.1"/>
</dbReference>
<evidence type="ECO:0000256" key="2">
    <source>
        <dbReference type="ARBA" id="ARBA00006727"/>
    </source>
</evidence>
<dbReference type="InterPro" id="IPR011701">
    <property type="entry name" value="MFS"/>
</dbReference>
<dbReference type="EMBL" id="KV454540">
    <property type="protein sequence ID" value="ODV67408.1"/>
    <property type="molecule type" value="Genomic_DNA"/>
</dbReference>
<feature type="transmembrane region" description="Helical" evidence="3">
    <location>
        <begin position="88"/>
        <end position="108"/>
    </location>
</feature>
<dbReference type="GO" id="GO:0022857">
    <property type="term" value="F:transmembrane transporter activity"/>
    <property type="evidence" value="ECO:0007669"/>
    <property type="project" value="InterPro"/>
</dbReference>